<dbReference type="InterPro" id="IPR051928">
    <property type="entry name" value="NorD/CobT"/>
</dbReference>
<dbReference type="SUPFAM" id="SSF53300">
    <property type="entry name" value="vWA-like"/>
    <property type="match status" value="1"/>
</dbReference>
<evidence type="ECO:0000313" key="3">
    <source>
        <dbReference type="EMBL" id="MBE9399281.1"/>
    </source>
</evidence>
<dbReference type="PANTHER" id="PTHR41248">
    <property type="entry name" value="NORD PROTEIN"/>
    <property type="match status" value="1"/>
</dbReference>
<evidence type="ECO:0000313" key="4">
    <source>
        <dbReference type="Proteomes" id="UP000640333"/>
    </source>
</evidence>
<dbReference type="PANTHER" id="PTHR41248:SF1">
    <property type="entry name" value="NORD PROTEIN"/>
    <property type="match status" value="1"/>
</dbReference>
<dbReference type="EMBL" id="JADEYS010000024">
    <property type="protein sequence ID" value="MBE9399281.1"/>
    <property type="molecule type" value="Genomic_DNA"/>
</dbReference>
<dbReference type="Pfam" id="PF00092">
    <property type="entry name" value="VWA"/>
    <property type="match status" value="1"/>
</dbReference>
<feature type="compositionally biased region" description="Basic and acidic residues" evidence="1">
    <location>
        <begin position="226"/>
        <end position="245"/>
    </location>
</feature>
<feature type="region of interest" description="Disordered" evidence="1">
    <location>
        <begin position="213"/>
        <end position="245"/>
    </location>
</feature>
<evidence type="ECO:0000259" key="2">
    <source>
        <dbReference type="PROSITE" id="PS50234"/>
    </source>
</evidence>
<reference evidence="3" key="1">
    <citation type="submission" date="2020-10" db="EMBL/GenBank/DDBJ databases">
        <title>Bacterium isolated from coastal waters sediment.</title>
        <authorList>
            <person name="Chen R.-J."/>
            <person name="Lu D.-C."/>
            <person name="Zhu K.-L."/>
            <person name="Du Z.-J."/>
        </authorList>
    </citation>
    <scope>NUCLEOTIDE SEQUENCE</scope>
    <source>
        <strain evidence="3">N1Y112</strain>
    </source>
</reference>
<proteinExistence type="predicted"/>
<comment type="caution">
    <text evidence="3">The sequence shown here is derived from an EMBL/GenBank/DDBJ whole genome shotgun (WGS) entry which is preliminary data.</text>
</comment>
<dbReference type="AlphaFoldDB" id="A0A8J7K8I8"/>
<dbReference type="RefSeq" id="WP_193954976.1">
    <property type="nucleotide sequence ID" value="NZ_JADEYS010000024.1"/>
</dbReference>
<dbReference type="CDD" id="cd01454">
    <property type="entry name" value="vWA_norD_type"/>
    <property type="match status" value="1"/>
</dbReference>
<feature type="domain" description="VWFA" evidence="2">
    <location>
        <begin position="421"/>
        <end position="610"/>
    </location>
</feature>
<dbReference type="SMART" id="SM00327">
    <property type="entry name" value="VWA"/>
    <property type="match status" value="1"/>
</dbReference>
<protein>
    <submittedName>
        <fullName evidence="3">VWA domain-containing protein</fullName>
    </submittedName>
</protein>
<dbReference type="PROSITE" id="PS50234">
    <property type="entry name" value="VWFA"/>
    <property type="match status" value="1"/>
</dbReference>
<dbReference type="Gene3D" id="3.40.50.410">
    <property type="entry name" value="von Willebrand factor, type A domain"/>
    <property type="match status" value="1"/>
</dbReference>
<sequence length="615" mass="70043">MEEQVGQFWDRFITRIADPGHHHDAVLLNDLRKPLAVFFRTLGGEPGLTIRASSETGNKSRRNWLQKLAGSNRRIALAWRDDDTLCLPEKLNVYPQAQLNRDLYYWLAALACAPTFPNDNWISRSQQQILWVLKQYPGLNTRYKNLCNALIPLRPASLKGNDLKAEQLIQQALLQPGSVDTLPEGKHAPAPVPLWLHPFPPVSAATSDISVMPEGEEQHNNGGQSEDSKQQKKRQAERTEMPEEKAGLLALRFETSLFSLAEMTKVNRETEEEDDLGSADANADDLEKLSIARDNQTIAKRIRFDLDLPAESQDDKILSGPILLPEWNHRKQQLIPDYCQIISMQAEGAEGCDMPDHLRYGAQRLRRQFQSLRPHSQWMRQQPEGSELDMEAYSHFQAQRSAGHLVAEPNLYADLRQTHRDLACLLLADLSLSTDAWVAQQARVIDIIRDSLLLFGETLAQTGDRFSICGFSSRYRDHVRFHTLKGFNQPYGRQVRGQINSIKPGYYTRMGAAIRRSTQLLSEQPNQQKLLLILTDGKPNDLDKYEGRYGIEDTREAIREARRAGLVPFCITIDDEGEDYLPYLFGRSHYTLIRRATELPSKLPQLYARLTRLSS</sequence>
<dbReference type="InterPro" id="IPR036465">
    <property type="entry name" value="vWFA_dom_sf"/>
</dbReference>
<accession>A0A8J7K8I8</accession>
<name>A0A8J7K8I8_9GAMM</name>
<evidence type="ECO:0000256" key="1">
    <source>
        <dbReference type="SAM" id="MobiDB-lite"/>
    </source>
</evidence>
<gene>
    <name evidence="3" type="ORF">IOQ59_18630</name>
</gene>
<organism evidence="3 4">
    <name type="scientific">Pontibacterium sinense</name>
    <dbReference type="NCBI Taxonomy" id="2781979"/>
    <lineage>
        <taxon>Bacteria</taxon>
        <taxon>Pseudomonadati</taxon>
        <taxon>Pseudomonadota</taxon>
        <taxon>Gammaproteobacteria</taxon>
        <taxon>Oceanospirillales</taxon>
        <taxon>Oceanospirillaceae</taxon>
        <taxon>Pontibacterium</taxon>
    </lineage>
</organism>
<dbReference type="InterPro" id="IPR002035">
    <property type="entry name" value="VWF_A"/>
</dbReference>
<keyword evidence="4" id="KW-1185">Reference proteome</keyword>
<dbReference type="Proteomes" id="UP000640333">
    <property type="component" value="Unassembled WGS sequence"/>
</dbReference>